<evidence type="ECO:0000256" key="4">
    <source>
        <dbReference type="HAMAP-Rule" id="MF_00753"/>
    </source>
</evidence>
<proteinExistence type="inferred from homology"/>
<name>A0ABV4M9H3_9VIBR</name>
<accession>A0ABV4M9H3</accession>
<dbReference type="InterPro" id="IPR036188">
    <property type="entry name" value="FAD/NAD-bd_sf"/>
</dbReference>
<keyword evidence="3 4" id="KW-0560">Oxidoreductase</keyword>
<comment type="catalytic activity">
    <reaction evidence="4">
        <text>a quinone + sn-glycerol 3-phosphate = dihydroxyacetone phosphate + a quinol</text>
        <dbReference type="Rhea" id="RHEA:18977"/>
        <dbReference type="ChEBI" id="CHEBI:24646"/>
        <dbReference type="ChEBI" id="CHEBI:57597"/>
        <dbReference type="ChEBI" id="CHEBI:57642"/>
        <dbReference type="ChEBI" id="CHEBI:132124"/>
        <dbReference type="EC" id="1.1.5.3"/>
    </reaction>
</comment>
<comment type="cofactor">
    <cofactor evidence="4">
        <name>FMN</name>
        <dbReference type="ChEBI" id="CHEBI:58210"/>
    </cofactor>
</comment>
<dbReference type="SUPFAM" id="SSF51905">
    <property type="entry name" value="FAD/NAD(P)-binding domain"/>
    <property type="match status" value="1"/>
</dbReference>
<keyword evidence="1 4" id="KW-0285">Flavoprotein</keyword>
<feature type="domain" description="FAD-dependent oxidoreductase 2 FAD-binding" evidence="6">
    <location>
        <begin position="5"/>
        <end position="417"/>
    </location>
</feature>
<reference evidence="7 8" key="1">
    <citation type="submission" date="2024-06" db="EMBL/GenBank/DDBJ databases">
        <authorList>
            <person name="Steensen K."/>
            <person name="Seneca J."/>
            <person name="Bartlau N."/>
            <person name="Yu A.X."/>
            <person name="Polz M.F."/>
        </authorList>
    </citation>
    <scope>NUCLEOTIDE SEQUENCE [LARGE SCALE GENOMIC DNA]</scope>
    <source>
        <strain evidence="7 8">FF146</strain>
    </source>
</reference>
<gene>
    <name evidence="4 7" type="primary">glpB</name>
    <name evidence="7" type="ORF">ACED38_14960</name>
</gene>
<dbReference type="InterPro" id="IPR009158">
    <property type="entry name" value="G3P_DH_GlpB_su"/>
</dbReference>
<dbReference type="PANTHER" id="PTHR42949">
    <property type="entry name" value="ANAEROBIC GLYCEROL-3-PHOSPHATE DEHYDROGENASE SUBUNIT B"/>
    <property type="match status" value="1"/>
</dbReference>
<dbReference type="EC" id="1.1.5.3" evidence="4"/>
<comment type="similarity">
    <text evidence="4">Belongs to the anaerobic G-3-P dehydrogenase subunit B family.</text>
</comment>
<dbReference type="HAMAP" id="MF_00753">
    <property type="entry name" value="Glycerol3P_GlpB"/>
    <property type="match status" value="1"/>
</dbReference>
<keyword evidence="2 4" id="KW-0288">FMN</keyword>
<feature type="region of interest" description="Disordered" evidence="5">
    <location>
        <begin position="436"/>
        <end position="475"/>
    </location>
</feature>
<dbReference type="PIRSF" id="PIRSF000141">
    <property type="entry name" value="Anaerobic_G3P_dh"/>
    <property type="match status" value="1"/>
</dbReference>
<dbReference type="EMBL" id="JBGOOT010000012">
    <property type="protein sequence ID" value="MEZ8196173.1"/>
    <property type="molecule type" value="Genomic_DNA"/>
</dbReference>
<dbReference type="Pfam" id="PF00890">
    <property type="entry name" value="FAD_binding_2"/>
    <property type="match status" value="1"/>
</dbReference>
<dbReference type="NCBIfam" id="NF003720">
    <property type="entry name" value="PRK05329.1-3"/>
    <property type="match status" value="1"/>
</dbReference>
<dbReference type="RefSeq" id="WP_371730809.1">
    <property type="nucleotide sequence ID" value="NZ_JBGOOT010000012.1"/>
</dbReference>
<organism evidence="7 8">
    <name type="scientific">Vibrio cortegadensis</name>
    <dbReference type="NCBI Taxonomy" id="1328770"/>
    <lineage>
        <taxon>Bacteria</taxon>
        <taxon>Pseudomonadati</taxon>
        <taxon>Pseudomonadota</taxon>
        <taxon>Gammaproteobacteria</taxon>
        <taxon>Vibrionales</taxon>
        <taxon>Vibrionaceae</taxon>
        <taxon>Vibrio</taxon>
    </lineage>
</organism>
<dbReference type="NCBIfam" id="TIGR03378">
    <property type="entry name" value="glycerol3P_GlpB"/>
    <property type="match status" value="1"/>
</dbReference>
<dbReference type="GO" id="GO:0004368">
    <property type="term" value="F:glycerol-3-phosphate dehydrogenase (quinone) activity"/>
    <property type="evidence" value="ECO:0007669"/>
    <property type="project" value="UniProtKB-EC"/>
</dbReference>
<evidence type="ECO:0000256" key="1">
    <source>
        <dbReference type="ARBA" id="ARBA00022630"/>
    </source>
</evidence>
<dbReference type="PANTHER" id="PTHR42949:SF3">
    <property type="entry name" value="ANAEROBIC GLYCEROL-3-PHOSPHATE DEHYDROGENASE SUBUNIT B"/>
    <property type="match status" value="1"/>
</dbReference>
<comment type="function">
    <text evidence="4">Conversion of glycerol 3-phosphate to dihydroxyacetone. Uses fumarate or nitrate as electron acceptor.</text>
</comment>
<comment type="caution">
    <text evidence="7">The sequence shown here is derived from an EMBL/GenBank/DDBJ whole genome shotgun (WGS) entry which is preliminary data.</text>
</comment>
<comment type="subunit">
    <text evidence="4">Composed of a catalytic GlpA/B dimer and of membrane bound GlpC.</text>
</comment>
<dbReference type="Gene3D" id="3.50.50.60">
    <property type="entry name" value="FAD/NAD(P)-binding domain"/>
    <property type="match status" value="1"/>
</dbReference>
<feature type="compositionally biased region" description="Basic and acidic residues" evidence="5">
    <location>
        <begin position="441"/>
        <end position="460"/>
    </location>
</feature>
<evidence type="ECO:0000256" key="3">
    <source>
        <dbReference type="ARBA" id="ARBA00023002"/>
    </source>
</evidence>
<evidence type="ECO:0000256" key="5">
    <source>
        <dbReference type="SAM" id="MobiDB-lite"/>
    </source>
</evidence>
<dbReference type="InterPro" id="IPR051691">
    <property type="entry name" value="Metab_Enz_Cyan_OpOx_G3PDH"/>
</dbReference>
<evidence type="ECO:0000259" key="6">
    <source>
        <dbReference type="Pfam" id="PF00890"/>
    </source>
</evidence>
<evidence type="ECO:0000256" key="2">
    <source>
        <dbReference type="ARBA" id="ARBA00022643"/>
    </source>
</evidence>
<comment type="pathway">
    <text evidence="4">Polyol metabolism; glycerol degradation via glycerol kinase pathway; glycerone phosphate from sn-glycerol 3-phosphate (anaerobic route): step 1/1.</text>
</comment>
<dbReference type="NCBIfam" id="NF003719">
    <property type="entry name" value="PRK05329.1-2"/>
    <property type="match status" value="1"/>
</dbReference>
<dbReference type="InterPro" id="IPR003953">
    <property type="entry name" value="FAD-dep_OxRdtase_2_FAD-bd"/>
</dbReference>
<sequence length="475" mass="52197">MIQFDVAIIGGGVAGYTAGLRCLEAGLKTVLVSQGQSAMHFSSGSIDLLGQTPDHQAVQFPLNAIRQFPQNFPLHPYAKLGAAKVENALNWYQHKLTQLGLPLHQQANGENHFRITPMGTLKATWMSQPFVHQVTTQASSLAFKKIMMVSIQGFRDFQPQIAVDNLAKDPMFKGIEVSSLNVSINAFKTMERNPHELRSIDLSRVLKDENEFNAFADQLMTHASQDDLVVLPAILGNGDGLALMTKLKARTGLNFHEVPTMPPSLLGIRVEETMSQAFIRLGGTLLKGDYAIGGEINETENGTELSILNTKNLSDLPLKAEHYILASGSFFSKGLIAGHQEISEPVFNLDVCHAGLRETWREHDFFTDKRHLFMSFGVETDQHFRPSIAGKTLNNVYCAGAILAHYNPVVEGSGSGVAISTAHSISEAIIQSYDHSSITDNRSKTDNSFKTDEPAQHKSEQPSPRNEQTTDEVCL</sequence>
<evidence type="ECO:0000313" key="8">
    <source>
        <dbReference type="Proteomes" id="UP001569153"/>
    </source>
</evidence>
<dbReference type="Proteomes" id="UP001569153">
    <property type="component" value="Unassembled WGS sequence"/>
</dbReference>
<keyword evidence="8" id="KW-1185">Reference proteome</keyword>
<evidence type="ECO:0000313" key="7">
    <source>
        <dbReference type="EMBL" id="MEZ8196173.1"/>
    </source>
</evidence>
<protein>
    <recommendedName>
        <fullName evidence="4">Anaerobic glycerol-3-phosphate dehydrogenase subunit B</fullName>
        <shortName evidence="4">Anaerobic G-3-P dehydrogenase subunit B</shortName>
        <shortName evidence="4">Anaerobic G3Pdhase B</shortName>
        <ecNumber evidence="4">1.1.5.3</ecNumber>
    </recommendedName>
</protein>